<dbReference type="InterPro" id="IPR036279">
    <property type="entry name" value="5-3_exonuclease_C_sf"/>
</dbReference>
<evidence type="ECO:0000313" key="2">
    <source>
        <dbReference type="Proteomes" id="UP001497442"/>
    </source>
</evidence>
<sequence length="345" mass="39074">MAYMRPNFNFGATVSEDNNLILWPTDGKRIALIDGDMIPYIIGYTISDMTLVRAMTRVKSGQVARIEDTPECKQACDRVNSMLNSWVYGAECDAARIFLTKSDANFRLRLAFTKPYKGTRKAEKPPFFYEMREHLMSVHKAELADGEEADDLMSTAQWDAHRRFLQENGNEFEVGSPEHKAFSDTVIVSADKDLMIVPGWHLQPGSDLKWVDQMGWLELRRKANGQVKDLKGAGLKFFYAQMIIGDDIDNYAGIPGKGAAFAYKLLDGCKTEKELYMAVLGAYKDKFGHGAVKLRNHRGTYRIGKAFDLMLECGRLAHMARFKGDVWRADKNPILWGDDDGWLQS</sequence>
<dbReference type="Proteomes" id="UP001497442">
    <property type="component" value="Chromosome"/>
</dbReference>
<protein>
    <submittedName>
        <fullName evidence="1">Exonuclease</fullName>
    </submittedName>
</protein>
<keyword evidence="1" id="KW-0378">Hydrolase</keyword>
<gene>
    <name evidence="1" type="ORF">K44PH129C1_LOCUS31</name>
</gene>
<dbReference type="Gene3D" id="3.40.50.1010">
    <property type="entry name" value="5'-nuclease"/>
    <property type="match status" value="1"/>
</dbReference>
<dbReference type="GO" id="GO:0004527">
    <property type="term" value="F:exonuclease activity"/>
    <property type="evidence" value="ECO:0007669"/>
    <property type="project" value="UniProtKB-KW"/>
</dbReference>
<keyword evidence="1" id="KW-0540">Nuclease</keyword>
<proteinExistence type="predicted"/>
<dbReference type="SUPFAM" id="SSF47807">
    <property type="entry name" value="5' to 3' exonuclease, C-terminal subdomain"/>
    <property type="match status" value="1"/>
</dbReference>
<keyword evidence="1" id="KW-0269">Exonuclease</keyword>
<name>A0AAV1MFE4_9CAUD</name>
<keyword evidence="2" id="KW-1185">Reference proteome</keyword>
<reference evidence="1 2" key="1">
    <citation type="submission" date="2023-10" db="EMBL/GenBank/DDBJ databases">
        <authorList>
            <person name="Robby Concha-Eloko"/>
            <person name="Pilar Barberan- Martinez"/>
            <person name="Rafael Sanjuan"/>
            <person name="Pilar Domingo-Calap"/>
        </authorList>
    </citation>
    <scope>NUCLEOTIDE SEQUENCE [LARGE SCALE GENOMIC DNA]</scope>
</reference>
<accession>A0AAV1MFE4</accession>
<dbReference type="EMBL" id="OY978837">
    <property type="protein sequence ID" value="CAK6596930.1"/>
    <property type="molecule type" value="Genomic_DNA"/>
</dbReference>
<organism evidence="1 2">
    <name type="scientific">Klebsiella phage vB_Kpl_K44PH129C1</name>
    <dbReference type="NCBI Taxonomy" id="3071657"/>
    <lineage>
        <taxon>Viruses</taxon>
        <taxon>Duplodnaviria</taxon>
        <taxon>Heunggongvirae</taxon>
        <taxon>Uroviricota</taxon>
        <taxon>Caudoviricetes</taxon>
        <taxon>Autographivirales</taxon>
        <taxon>Autosignataviridae</taxon>
        <taxon>Molineuxvirinae</taxon>
        <taxon>Ulipvirus</taxon>
        <taxon>Ulipvirus K44PH129C1</taxon>
    </lineage>
</organism>
<evidence type="ECO:0000313" key="1">
    <source>
        <dbReference type="EMBL" id="CAK6596930.1"/>
    </source>
</evidence>